<protein>
    <submittedName>
        <fullName evidence="2">HEAT repeat domain-containing protein</fullName>
    </submittedName>
</protein>
<proteinExistence type="predicted"/>
<dbReference type="InterPro" id="IPR016024">
    <property type="entry name" value="ARM-type_fold"/>
</dbReference>
<comment type="caution">
    <text evidence="2">The sequence shown here is derived from an EMBL/GenBank/DDBJ whole genome shotgun (WGS) entry which is preliminary data.</text>
</comment>
<keyword evidence="1" id="KW-0812">Transmembrane</keyword>
<feature type="transmembrane region" description="Helical" evidence="1">
    <location>
        <begin position="14"/>
        <end position="39"/>
    </location>
</feature>
<dbReference type="Proteomes" id="UP001596405">
    <property type="component" value="Unassembled WGS sequence"/>
</dbReference>
<keyword evidence="1" id="KW-0472">Membrane</keyword>
<dbReference type="SUPFAM" id="SSF48371">
    <property type="entry name" value="ARM repeat"/>
    <property type="match status" value="1"/>
</dbReference>
<dbReference type="InterPro" id="IPR011989">
    <property type="entry name" value="ARM-like"/>
</dbReference>
<evidence type="ECO:0000313" key="2">
    <source>
        <dbReference type="EMBL" id="MFC6997795.1"/>
    </source>
</evidence>
<evidence type="ECO:0000256" key="1">
    <source>
        <dbReference type="SAM" id="Phobius"/>
    </source>
</evidence>
<reference evidence="3" key="1">
    <citation type="journal article" date="2019" name="Int. J. Syst. Evol. Microbiol.">
        <title>The Global Catalogue of Microorganisms (GCM) 10K type strain sequencing project: providing services to taxonomists for standard genome sequencing and annotation.</title>
        <authorList>
            <consortium name="The Broad Institute Genomics Platform"/>
            <consortium name="The Broad Institute Genome Sequencing Center for Infectious Disease"/>
            <person name="Wu L."/>
            <person name="Ma J."/>
        </authorList>
    </citation>
    <scope>NUCLEOTIDE SEQUENCE [LARGE SCALE GENOMIC DNA]</scope>
    <source>
        <strain evidence="3">CGMCC 4.7393</strain>
    </source>
</reference>
<accession>A0ABW2DJH4</accession>
<dbReference type="EMBL" id="JBHSYQ010000003">
    <property type="protein sequence ID" value="MFC6997795.1"/>
    <property type="molecule type" value="Genomic_DNA"/>
</dbReference>
<dbReference type="RefSeq" id="WP_066618503.1">
    <property type="nucleotide sequence ID" value="NZ_JBHSYQ010000003.1"/>
</dbReference>
<evidence type="ECO:0000313" key="3">
    <source>
        <dbReference type="Proteomes" id="UP001596405"/>
    </source>
</evidence>
<keyword evidence="1" id="KW-1133">Transmembrane helix</keyword>
<keyword evidence="3" id="KW-1185">Reference proteome</keyword>
<dbReference type="Pfam" id="PF13646">
    <property type="entry name" value="HEAT_2"/>
    <property type="match status" value="1"/>
</dbReference>
<name>A0ABW2DJH4_9BACT</name>
<sequence length="338" mass="38796">MVLLQTETLVSPRFFYIAIAVTSAMIFMLVVAMLLLLLLKNGSTKRQKRLQAQFKDWLVGIVLEETEEHHHKFEVPQEIKDLLKNSFARQVLLQELKNLKQSLSGQPGENLEKLYRQLGFRTISYNNLHSSHWHLKARGIQELAVMHQTDLIYEIIPLTNHKHPGVRMEAQIAMVFLKQYEGLQFFENLLYPLTEWHQVKLLQLLASYPIPSEETIVKWLHSSNNSVVQFALKLIGEQHASYFQEEVIACLSHKDEVVRRQAIACLGEIPSAPAATALTKLFSHETSKDLQMTILAELLKTGTADEIPFLHELKQTEDIDIKMAADRAIHFLKNQMVA</sequence>
<organism evidence="2 3">
    <name type="scientific">Rufibacter roseus</name>
    <dbReference type="NCBI Taxonomy" id="1567108"/>
    <lineage>
        <taxon>Bacteria</taxon>
        <taxon>Pseudomonadati</taxon>
        <taxon>Bacteroidota</taxon>
        <taxon>Cytophagia</taxon>
        <taxon>Cytophagales</taxon>
        <taxon>Hymenobacteraceae</taxon>
        <taxon>Rufibacter</taxon>
    </lineage>
</organism>
<dbReference type="Gene3D" id="1.25.10.10">
    <property type="entry name" value="Leucine-rich Repeat Variant"/>
    <property type="match status" value="1"/>
</dbReference>
<gene>
    <name evidence="2" type="ORF">ACFQHR_09165</name>
</gene>